<feature type="compositionally biased region" description="Polar residues" evidence="1">
    <location>
        <begin position="244"/>
        <end position="262"/>
    </location>
</feature>
<feature type="compositionally biased region" description="Polar residues" evidence="1">
    <location>
        <begin position="221"/>
        <end position="230"/>
    </location>
</feature>
<feature type="compositionally biased region" description="Basic and acidic residues" evidence="1">
    <location>
        <begin position="7"/>
        <end position="26"/>
    </location>
</feature>
<gene>
    <name evidence="2" type="ORF">V5O48_001643</name>
</gene>
<feature type="compositionally biased region" description="Low complexity" evidence="1">
    <location>
        <begin position="72"/>
        <end position="95"/>
    </location>
</feature>
<feature type="compositionally biased region" description="Polar residues" evidence="1">
    <location>
        <begin position="586"/>
        <end position="624"/>
    </location>
</feature>
<keyword evidence="3" id="KW-1185">Reference proteome</keyword>
<feature type="region of interest" description="Disordered" evidence="1">
    <location>
        <begin position="113"/>
        <end position="284"/>
    </location>
</feature>
<sequence>MSMQRLEASKDGQEASVLSDDKDDRALPGAWPITPMHKRTHTYPLQPQERAMHPQRRKAVPLGCAGQRQTGLPESLSSSEGFGPSSSDGVPSDDSNLTRFTPSHSAFAVQSVASSSSTIALSPVAPRKCQIPAMDDESESEMASLELQKRIQRPLPSTPSPPRVRVLDSPPARRSSVRTPASRSIRASLAAVTPSSSSPPSQLTPSQSSVSSFQPSLSPMVFTSPTSSNGPRRATDNHFHDSYDYNSSWKSSGDDSTFNNSDFRVGTPSPTPSPSPSPLSAHNNRHWEAPTVSVTSPSVDELPLPPQTMLTSLSLPGSLNEDDSFSLNIPIPFERLPSFSSANRSDSETPGTLSVPLTPTSDLSDLITSPTNSTSPSVSLFSGTDFQESPSRTHVIRLPPPSTSITPGSTALADRRESFNATDYAHAVVMSSSWGNDAGIDPLVSPNAENSVIPDPDASVSGDLSVSRSPVRSRRSVTFAEQTQTQEIPRLRNGVFVRVKKLGSRFKRFVLGTTTKPKPPRHQYVLRRCVAVQAETSQPDQQVLDIGAANSTVGSQILPRLELELGGGELAGALASRTRRLRPSLTPDTYTPQVTDGQLPRTSNVSGGQNVGATATAPEGSTSPPFEFQDQLAEHARPKTVEEIKAKRPFSISALPNLAGSSSNINKPSPKQQRRTSRPVSDLVMTRDSYRQGLHRGYSSSHVVLPAPSNRERRYSLIPHPPGLEMLSPSEEHDRRASGPTVMKETRRFSLSALSSFAAGLRQQGTWARYSGSDSGSGRRGL</sequence>
<name>A0ABR3FXX9_9AGAR</name>
<evidence type="ECO:0000313" key="3">
    <source>
        <dbReference type="Proteomes" id="UP001465976"/>
    </source>
</evidence>
<feature type="compositionally biased region" description="Low complexity" evidence="1">
    <location>
        <begin position="113"/>
        <end position="125"/>
    </location>
</feature>
<proteinExistence type="predicted"/>
<comment type="caution">
    <text evidence="2">The sequence shown here is derived from an EMBL/GenBank/DDBJ whole genome shotgun (WGS) entry which is preliminary data.</text>
</comment>
<feature type="region of interest" description="Disordered" evidence="1">
    <location>
        <begin position="578"/>
        <end position="626"/>
    </location>
</feature>
<evidence type="ECO:0000256" key="1">
    <source>
        <dbReference type="SAM" id="MobiDB-lite"/>
    </source>
</evidence>
<organism evidence="2 3">
    <name type="scientific">Marasmius crinis-equi</name>
    <dbReference type="NCBI Taxonomy" id="585013"/>
    <lineage>
        <taxon>Eukaryota</taxon>
        <taxon>Fungi</taxon>
        <taxon>Dikarya</taxon>
        <taxon>Basidiomycota</taxon>
        <taxon>Agaricomycotina</taxon>
        <taxon>Agaricomycetes</taxon>
        <taxon>Agaricomycetidae</taxon>
        <taxon>Agaricales</taxon>
        <taxon>Marasmiineae</taxon>
        <taxon>Marasmiaceae</taxon>
        <taxon>Marasmius</taxon>
    </lineage>
</organism>
<feature type="region of interest" description="Disordered" evidence="1">
    <location>
        <begin position="338"/>
        <end position="409"/>
    </location>
</feature>
<feature type="region of interest" description="Disordered" evidence="1">
    <location>
        <begin position="441"/>
        <end position="467"/>
    </location>
</feature>
<feature type="compositionally biased region" description="Basic and acidic residues" evidence="1">
    <location>
        <begin position="233"/>
        <end position="243"/>
    </location>
</feature>
<feature type="compositionally biased region" description="Polar residues" evidence="1">
    <location>
        <begin position="659"/>
        <end position="671"/>
    </location>
</feature>
<protein>
    <submittedName>
        <fullName evidence="2">Uncharacterized protein</fullName>
    </submittedName>
</protein>
<feature type="compositionally biased region" description="Polar residues" evidence="1">
    <location>
        <begin position="338"/>
        <end position="367"/>
    </location>
</feature>
<feature type="region of interest" description="Disordered" evidence="1">
    <location>
        <begin position="720"/>
        <end position="743"/>
    </location>
</feature>
<dbReference type="Proteomes" id="UP001465976">
    <property type="component" value="Unassembled WGS sequence"/>
</dbReference>
<feature type="region of interest" description="Disordered" evidence="1">
    <location>
        <begin position="655"/>
        <end position="681"/>
    </location>
</feature>
<feature type="compositionally biased region" description="Low complexity" evidence="1">
    <location>
        <begin position="368"/>
        <end position="379"/>
    </location>
</feature>
<feature type="region of interest" description="Disordered" evidence="1">
    <location>
        <begin position="1"/>
        <end position="100"/>
    </location>
</feature>
<reference evidence="2 3" key="1">
    <citation type="submission" date="2024-02" db="EMBL/GenBank/DDBJ databases">
        <title>A draft genome for the cacao thread blight pathogen Marasmius crinis-equi.</title>
        <authorList>
            <person name="Cohen S.P."/>
            <person name="Baruah I.K."/>
            <person name="Amoako-Attah I."/>
            <person name="Bukari Y."/>
            <person name="Meinhardt L.W."/>
            <person name="Bailey B.A."/>
        </authorList>
    </citation>
    <scope>NUCLEOTIDE SEQUENCE [LARGE SCALE GENOMIC DNA]</scope>
    <source>
        <strain evidence="2 3">GH-76</strain>
    </source>
</reference>
<dbReference type="EMBL" id="JBAHYK010000032">
    <property type="protein sequence ID" value="KAL0580398.1"/>
    <property type="molecule type" value="Genomic_DNA"/>
</dbReference>
<accession>A0ABR3FXX9</accession>
<feature type="compositionally biased region" description="Low complexity" evidence="1">
    <location>
        <begin position="187"/>
        <end position="219"/>
    </location>
</feature>
<feature type="compositionally biased region" description="Polar residues" evidence="1">
    <location>
        <begin position="380"/>
        <end position="392"/>
    </location>
</feature>
<evidence type="ECO:0000313" key="2">
    <source>
        <dbReference type="EMBL" id="KAL0580398.1"/>
    </source>
</evidence>